<organism evidence="2 3">
    <name type="scientific">Hibiscus sabdariffa</name>
    <name type="common">roselle</name>
    <dbReference type="NCBI Taxonomy" id="183260"/>
    <lineage>
        <taxon>Eukaryota</taxon>
        <taxon>Viridiplantae</taxon>
        <taxon>Streptophyta</taxon>
        <taxon>Embryophyta</taxon>
        <taxon>Tracheophyta</taxon>
        <taxon>Spermatophyta</taxon>
        <taxon>Magnoliopsida</taxon>
        <taxon>eudicotyledons</taxon>
        <taxon>Gunneridae</taxon>
        <taxon>Pentapetalae</taxon>
        <taxon>rosids</taxon>
        <taxon>malvids</taxon>
        <taxon>Malvales</taxon>
        <taxon>Malvaceae</taxon>
        <taxon>Malvoideae</taxon>
        <taxon>Hibiscus</taxon>
    </lineage>
</organism>
<dbReference type="EMBL" id="JBBPBM010000006">
    <property type="protein sequence ID" value="KAK8578959.1"/>
    <property type="molecule type" value="Genomic_DNA"/>
</dbReference>
<gene>
    <name evidence="2" type="ORF">V6N12_069299</name>
</gene>
<evidence type="ECO:0000256" key="1">
    <source>
        <dbReference type="SAM" id="MobiDB-lite"/>
    </source>
</evidence>
<evidence type="ECO:0000313" key="2">
    <source>
        <dbReference type="EMBL" id="KAK8578959.1"/>
    </source>
</evidence>
<feature type="compositionally biased region" description="Basic and acidic residues" evidence="1">
    <location>
        <begin position="1"/>
        <end position="11"/>
    </location>
</feature>
<protein>
    <submittedName>
        <fullName evidence="2">Uncharacterized protein</fullName>
    </submittedName>
</protein>
<comment type="caution">
    <text evidence="2">The sequence shown here is derived from an EMBL/GenBank/DDBJ whole genome shotgun (WGS) entry which is preliminary data.</text>
</comment>
<keyword evidence="3" id="KW-1185">Reference proteome</keyword>
<accession>A0ABR2FDH8</accession>
<name>A0ABR2FDH8_9ROSI</name>
<feature type="compositionally biased region" description="Pro residues" evidence="1">
    <location>
        <begin position="18"/>
        <end position="28"/>
    </location>
</feature>
<feature type="region of interest" description="Disordered" evidence="1">
    <location>
        <begin position="1"/>
        <end position="32"/>
    </location>
</feature>
<reference evidence="2 3" key="1">
    <citation type="journal article" date="2024" name="G3 (Bethesda)">
        <title>Genome assembly of Hibiscus sabdariffa L. provides insights into metabolisms of medicinal natural products.</title>
        <authorList>
            <person name="Kim T."/>
        </authorList>
    </citation>
    <scope>NUCLEOTIDE SEQUENCE [LARGE SCALE GENOMIC DNA]</scope>
    <source>
        <strain evidence="2">TK-2024</strain>
        <tissue evidence="2">Old leaves</tissue>
    </source>
</reference>
<dbReference type="Proteomes" id="UP001472677">
    <property type="component" value="Unassembled WGS sequence"/>
</dbReference>
<sequence>MQAKTSEDLVRKKNIYRCPPPPPPPPPLVRKSSALEPMELNGSKGEGLWGNKAKMEWMAALSRNQRQVAWNSEREREREMRKVDLLKPMVRMTIQRVRKMKKLEEAAMKVQAMGEMEDLMLIIRLM</sequence>
<proteinExistence type="predicted"/>
<evidence type="ECO:0000313" key="3">
    <source>
        <dbReference type="Proteomes" id="UP001472677"/>
    </source>
</evidence>